<gene>
    <name evidence="5" type="ORF">HINF_LOCUS15995</name>
</gene>
<evidence type="ECO:0000256" key="1">
    <source>
        <dbReference type="ARBA" id="ARBA00022737"/>
    </source>
</evidence>
<comment type="caution">
    <text evidence="5">The sequence shown here is derived from an EMBL/GenBank/DDBJ whole genome shotgun (WGS) entry which is preliminary data.</text>
</comment>
<feature type="domain" description="EF-hand" evidence="4">
    <location>
        <begin position="97"/>
        <end position="132"/>
    </location>
</feature>
<feature type="domain" description="EF-hand" evidence="4">
    <location>
        <begin position="26"/>
        <end position="61"/>
    </location>
</feature>
<dbReference type="PROSITE" id="PS50222">
    <property type="entry name" value="EF_HAND_2"/>
    <property type="match status" value="2"/>
</dbReference>
<dbReference type="SMART" id="SM00054">
    <property type="entry name" value="EFh"/>
    <property type="match status" value="3"/>
</dbReference>
<reference evidence="5 6" key="1">
    <citation type="submission" date="2024-07" db="EMBL/GenBank/DDBJ databases">
        <authorList>
            <person name="Akdeniz Z."/>
        </authorList>
    </citation>
    <scope>NUCLEOTIDE SEQUENCE [LARGE SCALE GENOMIC DNA]</scope>
</reference>
<feature type="region of interest" description="Disordered" evidence="3">
    <location>
        <begin position="1"/>
        <end position="20"/>
    </location>
</feature>
<keyword evidence="1" id="KW-0677">Repeat</keyword>
<evidence type="ECO:0000313" key="5">
    <source>
        <dbReference type="EMBL" id="CAL5998986.1"/>
    </source>
</evidence>
<feature type="compositionally biased region" description="Polar residues" evidence="3">
    <location>
        <begin position="7"/>
        <end position="19"/>
    </location>
</feature>
<dbReference type="EMBL" id="CAXDID020000039">
    <property type="protein sequence ID" value="CAL5998986.1"/>
    <property type="molecule type" value="Genomic_DNA"/>
</dbReference>
<dbReference type="PANTHER" id="PTHR23048">
    <property type="entry name" value="MYOSIN LIGHT CHAIN 1, 3"/>
    <property type="match status" value="1"/>
</dbReference>
<keyword evidence="6" id="KW-1185">Reference proteome</keyword>
<keyword evidence="2" id="KW-0106">Calcium</keyword>
<name>A0ABP1HP50_9EUKA</name>
<dbReference type="InterPro" id="IPR002048">
    <property type="entry name" value="EF_hand_dom"/>
</dbReference>
<dbReference type="PROSITE" id="PS00018">
    <property type="entry name" value="EF_HAND_1"/>
    <property type="match status" value="2"/>
</dbReference>
<proteinExistence type="predicted"/>
<sequence length="168" mass="19289">MGCVSESPKTSNKNESSQLPVKFTVPDKQIVQEAFNNLDKDNNQKIDQNEILELMKTLNKPITLETLKRAFKFSDQNDDALLNQEEFFHLYYVLLNSEEDSNLMAFLFFDDNCSGSIDSKELGKLARKLGHQVEEAQIQKLHKNIADNDDDTISFELFKLILEQLIGQ</sequence>
<evidence type="ECO:0000256" key="2">
    <source>
        <dbReference type="ARBA" id="ARBA00022837"/>
    </source>
</evidence>
<dbReference type="InterPro" id="IPR011992">
    <property type="entry name" value="EF-hand-dom_pair"/>
</dbReference>
<dbReference type="SUPFAM" id="SSF47473">
    <property type="entry name" value="EF-hand"/>
    <property type="match status" value="1"/>
</dbReference>
<protein>
    <submittedName>
        <fullName evidence="5">EF_hand domain-containing protein</fullName>
    </submittedName>
</protein>
<dbReference type="Proteomes" id="UP001642409">
    <property type="component" value="Unassembled WGS sequence"/>
</dbReference>
<dbReference type="InterPro" id="IPR018247">
    <property type="entry name" value="EF_Hand_1_Ca_BS"/>
</dbReference>
<evidence type="ECO:0000313" key="6">
    <source>
        <dbReference type="Proteomes" id="UP001642409"/>
    </source>
</evidence>
<dbReference type="PANTHER" id="PTHR23048:SF0">
    <property type="entry name" value="CALMODULIN LIKE 3"/>
    <property type="match status" value="1"/>
</dbReference>
<dbReference type="Gene3D" id="1.10.238.10">
    <property type="entry name" value="EF-hand"/>
    <property type="match status" value="2"/>
</dbReference>
<evidence type="ECO:0000259" key="4">
    <source>
        <dbReference type="PROSITE" id="PS50222"/>
    </source>
</evidence>
<dbReference type="InterPro" id="IPR050230">
    <property type="entry name" value="CALM/Myosin/TropC-like"/>
</dbReference>
<dbReference type="Pfam" id="PF13499">
    <property type="entry name" value="EF-hand_7"/>
    <property type="match status" value="1"/>
</dbReference>
<organism evidence="5 6">
    <name type="scientific">Hexamita inflata</name>
    <dbReference type="NCBI Taxonomy" id="28002"/>
    <lineage>
        <taxon>Eukaryota</taxon>
        <taxon>Metamonada</taxon>
        <taxon>Diplomonadida</taxon>
        <taxon>Hexamitidae</taxon>
        <taxon>Hexamitinae</taxon>
        <taxon>Hexamita</taxon>
    </lineage>
</organism>
<accession>A0ABP1HP50</accession>
<evidence type="ECO:0000256" key="3">
    <source>
        <dbReference type="SAM" id="MobiDB-lite"/>
    </source>
</evidence>